<organism evidence="6 7">
    <name type="scientific">Inquilinus limosus</name>
    <dbReference type="NCBI Taxonomy" id="171674"/>
    <lineage>
        <taxon>Bacteria</taxon>
        <taxon>Pseudomonadati</taxon>
        <taxon>Pseudomonadota</taxon>
        <taxon>Alphaproteobacteria</taxon>
        <taxon>Rhodospirillales</taxon>
        <taxon>Rhodospirillaceae</taxon>
        <taxon>Inquilinus</taxon>
    </lineage>
</organism>
<dbReference type="PANTHER" id="PTHR44688">
    <property type="entry name" value="DNA-BINDING TRANSCRIPTIONAL ACTIVATOR DEVR_DOSR"/>
    <property type="match status" value="1"/>
</dbReference>
<dbReference type="InterPro" id="IPR036388">
    <property type="entry name" value="WH-like_DNA-bd_sf"/>
</dbReference>
<evidence type="ECO:0000256" key="4">
    <source>
        <dbReference type="SAM" id="MobiDB-lite"/>
    </source>
</evidence>
<dbReference type="InterPro" id="IPR000792">
    <property type="entry name" value="Tscrpt_reg_LuxR_C"/>
</dbReference>
<dbReference type="EMBL" id="JAEKLZ010000204">
    <property type="protein sequence ID" value="MBW8726246.1"/>
    <property type="molecule type" value="Genomic_DNA"/>
</dbReference>
<evidence type="ECO:0000256" key="2">
    <source>
        <dbReference type="ARBA" id="ARBA00023125"/>
    </source>
</evidence>
<dbReference type="PROSITE" id="PS00622">
    <property type="entry name" value="HTH_LUXR_1"/>
    <property type="match status" value="1"/>
</dbReference>
<dbReference type="Pfam" id="PF00196">
    <property type="entry name" value="GerE"/>
    <property type="match status" value="1"/>
</dbReference>
<comment type="caution">
    <text evidence="6">The sequence shown here is derived from an EMBL/GenBank/DDBJ whole genome shotgun (WGS) entry which is preliminary data.</text>
</comment>
<gene>
    <name evidence="6" type="ORF">JF625_13950</name>
</gene>
<dbReference type="GO" id="GO:0003677">
    <property type="term" value="F:DNA binding"/>
    <property type="evidence" value="ECO:0007669"/>
    <property type="project" value="UniProtKB-KW"/>
</dbReference>
<evidence type="ECO:0000313" key="7">
    <source>
        <dbReference type="Proteomes" id="UP000700706"/>
    </source>
</evidence>
<evidence type="ECO:0000256" key="1">
    <source>
        <dbReference type="ARBA" id="ARBA00023015"/>
    </source>
</evidence>
<accession>A0A952KHZ5</accession>
<dbReference type="PROSITE" id="PS50043">
    <property type="entry name" value="HTH_LUXR_2"/>
    <property type="match status" value="1"/>
</dbReference>
<evidence type="ECO:0000313" key="6">
    <source>
        <dbReference type="EMBL" id="MBW8726246.1"/>
    </source>
</evidence>
<feature type="domain" description="HTH luxR-type" evidence="5">
    <location>
        <begin position="110"/>
        <end position="175"/>
    </location>
</feature>
<dbReference type="PRINTS" id="PR00038">
    <property type="entry name" value="HTHLUXR"/>
</dbReference>
<dbReference type="SUPFAM" id="SSF46894">
    <property type="entry name" value="C-terminal effector domain of the bipartite response regulators"/>
    <property type="match status" value="1"/>
</dbReference>
<dbReference type="Proteomes" id="UP000700706">
    <property type="component" value="Unassembled WGS sequence"/>
</dbReference>
<keyword evidence="1" id="KW-0805">Transcription regulation</keyword>
<dbReference type="Gene3D" id="1.10.10.10">
    <property type="entry name" value="Winged helix-like DNA-binding domain superfamily/Winged helix DNA-binding domain"/>
    <property type="match status" value="1"/>
</dbReference>
<feature type="compositionally biased region" description="Basic and acidic residues" evidence="4">
    <location>
        <begin position="92"/>
        <end position="106"/>
    </location>
</feature>
<sequence length="218" mass="23168">MVEESEILSLVSALYEAALGRRAWPDVLAHLAQQLGGSGDTLRWDSASSRPGDASAGLLAEITIVRPDGRRGWTVREEALLRTLGPHLRRALRIERRRASPAESRRRSGPSAGPPPLSQRESDCLAWISRGASSKTVARQLGLSSHTVDQHIRSAMAKLGAATRTGAAIMAFERGLLSPAAAVEHPDSRGPSGIGTISILNRIPAGAMVRPEASRGLP</sequence>
<dbReference type="InterPro" id="IPR016032">
    <property type="entry name" value="Sig_transdc_resp-reg_C-effctor"/>
</dbReference>
<keyword evidence="2" id="KW-0238">DNA-binding</keyword>
<dbReference type="CDD" id="cd06170">
    <property type="entry name" value="LuxR_C_like"/>
    <property type="match status" value="1"/>
</dbReference>
<name>A0A952KHZ5_9PROT</name>
<proteinExistence type="predicted"/>
<dbReference type="AlphaFoldDB" id="A0A952KHZ5"/>
<dbReference type="GO" id="GO:0006355">
    <property type="term" value="P:regulation of DNA-templated transcription"/>
    <property type="evidence" value="ECO:0007669"/>
    <property type="project" value="InterPro"/>
</dbReference>
<evidence type="ECO:0000256" key="3">
    <source>
        <dbReference type="ARBA" id="ARBA00023163"/>
    </source>
</evidence>
<feature type="region of interest" description="Disordered" evidence="4">
    <location>
        <begin position="92"/>
        <end position="120"/>
    </location>
</feature>
<dbReference type="PANTHER" id="PTHR44688:SF16">
    <property type="entry name" value="DNA-BINDING TRANSCRIPTIONAL ACTIVATOR DEVR_DOSR"/>
    <property type="match status" value="1"/>
</dbReference>
<protein>
    <submittedName>
        <fullName evidence="6">Helix-turn-helix transcriptional regulator</fullName>
    </submittedName>
</protein>
<reference evidence="6" key="1">
    <citation type="submission" date="2020-06" db="EMBL/GenBank/DDBJ databases">
        <title>Stable isotope informed genome-resolved metagenomics uncovers potential trophic interactions in rhizosphere soil.</title>
        <authorList>
            <person name="Starr E.P."/>
            <person name="Shi S."/>
            <person name="Blazewicz S.J."/>
            <person name="Koch B.J."/>
            <person name="Probst A.J."/>
            <person name="Hungate B.A."/>
            <person name="Pett-Ridge J."/>
            <person name="Firestone M.K."/>
            <person name="Banfield J.F."/>
        </authorList>
    </citation>
    <scope>NUCLEOTIDE SEQUENCE</scope>
    <source>
        <strain evidence="6">YM_69_17</strain>
    </source>
</reference>
<dbReference type="SMART" id="SM00421">
    <property type="entry name" value="HTH_LUXR"/>
    <property type="match status" value="1"/>
</dbReference>
<keyword evidence="3" id="KW-0804">Transcription</keyword>
<evidence type="ECO:0000259" key="5">
    <source>
        <dbReference type="PROSITE" id="PS50043"/>
    </source>
</evidence>